<organism evidence="3">
    <name type="scientific">Salvia splendens</name>
    <name type="common">Scarlet sage</name>
    <dbReference type="NCBI Taxonomy" id="180675"/>
    <lineage>
        <taxon>Eukaryota</taxon>
        <taxon>Viridiplantae</taxon>
        <taxon>Streptophyta</taxon>
        <taxon>Embryophyta</taxon>
        <taxon>Tracheophyta</taxon>
        <taxon>Spermatophyta</taxon>
        <taxon>Magnoliopsida</taxon>
        <taxon>eudicotyledons</taxon>
        <taxon>Gunneridae</taxon>
        <taxon>Pentapetalae</taxon>
        <taxon>asterids</taxon>
        <taxon>lamiids</taxon>
        <taxon>Lamiales</taxon>
        <taxon>Lamiaceae</taxon>
        <taxon>Nepetoideae</taxon>
        <taxon>Mentheae</taxon>
        <taxon>Salviinae</taxon>
        <taxon>Salvia</taxon>
        <taxon>Salvia subgen. Calosphace</taxon>
        <taxon>core Calosphace</taxon>
    </lineage>
</organism>
<accession>A0A8X8W7Z6</accession>
<dbReference type="AlphaFoldDB" id="A0A8X8W7Z6"/>
<evidence type="ECO:0008006" key="5">
    <source>
        <dbReference type="Google" id="ProtNLM"/>
    </source>
</evidence>
<dbReference type="Proteomes" id="UP000298416">
    <property type="component" value="Unassembled WGS sequence"/>
</dbReference>
<evidence type="ECO:0000313" key="3">
    <source>
        <dbReference type="EMBL" id="KAG6389977.1"/>
    </source>
</evidence>
<sequence>MEKVVRNLEKKDSSLMFREISPPHKWDQDLDFHYLRLTLPGFISSDVTLHMDKYGHLVVRGSHKITENKYLSFEETFDVPDGAGLELAEGIFEDEQIYCVTIPKSNELGQRVGPGGSGSGSESKRVKFDDQDQNRYKKNDLNERPRPSSVIETQNSSMEKIAFLIAILVAIYVAWLNR</sequence>
<reference evidence="3" key="2">
    <citation type="submission" date="2020-08" db="EMBL/GenBank/DDBJ databases">
        <title>Plant Genome Project.</title>
        <authorList>
            <person name="Zhang R.-G."/>
        </authorList>
    </citation>
    <scope>NUCLEOTIDE SEQUENCE</scope>
    <source>
        <strain evidence="3">Huo1</strain>
        <tissue evidence="3">Leaf</tissue>
    </source>
</reference>
<comment type="caution">
    <text evidence="3">The sequence shown here is derived from an EMBL/GenBank/DDBJ whole genome shotgun (WGS) entry which is preliminary data.</text>
</comment>
<evidence type="ECO:0000256" key="2">
    <source>
        <dbReference type="SAM" id="Phobius"/>
    </source>
</evidence>
<dbReference type="Gene3D" id="2.60.40.790">
    <property type="match status" value="1"/>
</dbReference>
<feature type="transmembrane region" description="Helical" evidence="2">
    <location>
        <begin position="161"/>
        <end position="177"/>
    </location>
</feature>
<protein>
    <recommendedName>
        <fullName evidence="5">HSP20 family protein</fullName>
    </recommendedName>
</protein>
<name>A0A8X8W7Z6_SALSN</name>
<keyword evidence="4" id="KW-1185">Reference proteome</keyword>
<keyword evidence="2" id="KW-1133">Transmembrane helix</keyword>
<gene>
    <name evidence="3" type="ORF">SASPL_151453</name>
</gene>
<dbReference type="SUPFAM" id="SSF49764">
    <property type="entry name" value="HSP20-like chaperones"/>
    <property type="match status" value="1"/>
</dbReference>
<feature type="compositionally biased region" description="Basic and acidic residues" evidence="1">
    <location>
        <begin position="122"/>
        <end position="146"/>
    </location>
</feature>
<dbReference type="InterPro" id="IPR008978">
    <property type="entry name" value="HSP20-like_chaperone"/>
</dbReference>
<keyword evidence="2" id="KW-0812">Transmembrane</keyword>
<keyword evidence="2" id="KW-0472">Membrane</keyword>
<proteinExistence type="predicted"/>
<feature type="region of interest" description="Disordered" evidence="1">
    <location>
        <begin position="109"/>
        <end position="152"/>
    </location>
</feature>
<reference evidence="3" key="1">
    <citation type="submission" date="2018-01" db="EMBL/GenBank/DDBJ databases">
        <authorList>
            <person name="Mao J.F."/>
        </authorList>
    </citation>
    <scope>NUCLEOTIDE SEQUENCE</scope>
    <source>
        <strain evidence="3">Huo1</strain>
        <tissue evidence="3">Leaf</tissue>
    </source>
</reference>
<dbReference type="EMBL" id="PNBA02000020">
    <property type="protein sequence ID" value="KAG6389977.1"/>
    <property type="molecule type" value="Genomic_DNA"/>
</dbReference>
<dbReference type="CDD" id="cd00298">
    <property type="entry name" value="ACD_sHsps_p23-like"/>
    <property type="match status" value="1"/>
</dbReference>
<evidence type="ECO:0000256" key="1">
    <source>
        <dbReference type="SAM" id="MobiDB-lite"/>
    </source>
</evidence>
<evidence type="ECO:0000313" key="4">
    <source>
        <dbReference type="Proteomes" id="UP000298416"/>
    </source>
</evidence>
<dbReference type="OrthoDB" id="1431247at2759"/>